<keyword evidence="6" id="KW-0653">Protein transport</keyword>
<evidence type="ECO:0000256" key="3">
    <source>
        <dbReference type="ARBA" id="ARBA00022448"/>
    </source>
</evidence>
<evidence type="ECO:0000256" key="8">
    <source>
        <dbReference type="ARBA" id="ARBA00023010"/>
    </source>
</evidence>
<proteinExistence type="inferred from homology"/>
<dbReference type="Pfam" id="PF02699">
    <property type="entry name" value="YajC"/>
    <property type="match status" value="1"/>
</dbReference>
<evidence type="ECO:0000256" key="9">
    <source>
        <dbReference type="ARBA" id="ARBA00023136"/>
    </source>
</evidence>
<dbReference type="GO" id="GO:0005886">
    <property type="term" value="C:plasma membrane"/>
    <property type="evidence" value="ECO:0007669"/>
    <property type="project" value="UniProtKB-SubCell"/>
</dbReference>
<dbReference type="GO" id="GO:0015031">
    <property type="term" value="P:protein transport"/>
    <property type="evidence" value="ECO:0007669"/>
    <property type="project" value="UniProtKB-KW"/>
</dbReference>
<evidence type="ECO:0000256" key="5">
    <source>
        <dbReference type="ARBA" id="ARBA00022692"/>
    </source>
</evidence>
<dbReference type="PRINTS" id="PR01853">
    <property type="entry name" value="YAJCTRNLCASE"/>
</dbReference>
<keyword evidence="9 10" id="KW-0472">Membrane</keyword>
<sequence>MQGNFTSLLLPILFFVAIYFFLFRPQQKKQKERVKMLHALKKGDKVVTIGGLHGLIVDLTEERVTLKVNDSSRLVFERSAINALATVDETEKTVDTKQEATVKE</sequence>
<dbReference type="SMART" id="SM01323">
    <property type="entry name" value="YajC"/>
    <property type="match status" value="1"/>
</dbReference>
<dbReference type="PANTHER" id="PTHR33909">
    <property type="entry name" value="SEC TRANSLOCON ACCESSORY COMPLEX SUBUNIT YAJC"/>
    <property type="match status" value="1"/>
</dbReference>
<dbReference type="RefSeq" id="WP_191138372.1">
    <property type="nucleotide sequence ID" value="NZ_JACXAG020000001.1"/>
</dbReference>
<evidence type="ECO:0000313" key="12">
    <source>
        <dbReference type="Proteomes" id="UP000661691"/>
    </source>
</evidence>
<keyword evidence="7 10" id="KW-1133">Transmembrane helix</keyword>
<evidence type="ECO:0000256" key="6">
    <source>
        <dbReference type="ARBA" id="ARBA00022927"/>
    </source>
</evidence>
<dbReference type="PANTHER" id="PTHR33909:SF1">
    <property type="entry name" value="SEC TRANSLOCON ACCESSORY COMPLEX SUBUNIT YAJC"/>
    <property type="match status" value="1"/>
</dbReference>
<dbReference type="EMBL" id="JACXAH010000005">
    <property type="protein sequence ID" value="MBD1371728.1"/>
    <property type="molecule type" value="Genomic_DNA"/>
</dbReference>
<evidence type="ECO:0000256" key="10">
    <source>
        <dbReference type="SAM" id="Phobius"/>
    </source>
</evidence>
<comment type="caution">
    <text evidence="11">The sequence shown here is derived from an EMBL/GenBank/DDBJ whole genome shotgun (WGS) entry which is preliminary data.</text>
</comment>
<reference evidence="11" key="1">
    <citation type="submission" date="2020-09" db="EMBL/GenBank/DDBJ databases">
        <title>A novel bacterium of genus Hazenella, isolated from South China Sea.</title>
        <authorList>
            <person name="Huang H."/>
            <person name="Mo K."/>
            <person name="Hu Y."/>
        </authorList>
    </citation>
    <scope>NUCLEOTIDE SEQUENCE</scope>
    <source>
        <strain evidence="11">IB182357</strain>
    </source>
</reference>
<comment type="similarity">
    <text evidence="2">Belongs to the YajC family.</text>
</comment>
<name>A0A926RTI0_9BACL</name>
<accession>A0A926RTI0</accession>
<evidence type="ECO:0000256" key="7">
    <source>
        <dbReference type="ARBA" id="ARBA00022989"/>
    </source>
</evidence>
<organism evidence="11 12">
    <name type="scientific">Polycladospora coralii</name>
    <dbReference type="NCBI Taxonomy" id="2771432"/>
    <lineage>
        <taxon>Bacteria</taxon>
        <taxon>Bacillati</taxon>
        <taxon>Bacillota</taxon>
        <taxon>Bacilli</taxon>
        <taxon>Bacillales</taxon>
        <taxon>Thermoactinomycetaceae</taxon>
        <taxon>Polycladospora</taxon>
    </lineage>
</organism>
<dbReference type="NCBIfam" id="TIGR00739">
    <property type="entry name" value="yajC"/>
    <property type="match status" value="1"/>
</dbReference>
<dbReference type="Proteomes" id="UP000661691">
    <property type="component" value="Unassembled WGS sequence"/>
</dbReference>
<keyword evidence="8" id="KW-0811">Translocation</keyword>
<evidence type="ECO:0000256" key="1">
    <source>
        <dbReference type="ARBA" id="ARBA00004162"/>
    </source>
</evidence>
<protein>
    <submittedName>
        <fullName evidence="11">Preprotein translocase subunit YajC</fullName>
    </submittedName>
</protein>
<evidence type="ECO:0000256" key="4">
    <source>
        <dbReference type="ARBA" id="ARBA00022475"/>
    </source>
</evidence>
<feature type="transmembrane region" description="Helical" evidence="10">
    <location>
        <begin position="6"/>
        <end position="23"/>
    </location>
</feature>
<keyword evidence="3" id="KW-0813">Transport</keyword>
<evidence type="ECO:0000256" key="2">
    <source>
        <dbReference type="ARBA" id="ARBA00006742"/>
    </source>
</evidence>
<comment type="subcellular location">
    <subcellularLocation>
        <location evidence="1">Cell membrane</location>
        <topology evidence="1">Single-pass membrane protein</topology>
    </subcellularLocation>
</comment>
<keyword evidence="5 10" id="KW-0812">Transmembrane</keyword>
<keyword evidence="4" id="KW-1003">Cell membrane</keyword>
<evidence type="ECO:0000313" key="11">
    <source>
        <dbReference type="EMBL" id="MBD1371728.1"/>
    </source>
</evidence>
<gene>
    <name evidence="11" type="primary">yajC</name>
    <name evidence="11" type="ORF">IC620_05060</name>
</gene>
<dbReference type="InterPro" id="IPR003849">
    <property type="entry name" value="Preprotein_translocase_YajC"/>
</dbReference>
<dbReference type="AlphaFoldDB" id="A0A926RTI0"/>
<keyword evidence="12" id="KW-1185">Reference proteome</keyword>